<evidence type="ECO:0000256" key="5">
    <source>
        <dbReference type="ARBA" id="ARBA00023136"/>
    </source>
</evidence>
<comment type="subcellular location">
    <subcellularLocation>
        <location evidence="1">Cell membrane</location>
        <topology evidence="1">Multi-pass membrane protein</topology>
    </subcellularLocation>
</comment>
<evidence type="ECO:0000256" key="1">
    <source>
        <dbReference type="ARBA" id="ARBA00004651"/>
    </source>
</evidence>
<organism evidence="9 10">
    <name type="scientific">Streptomonospora halophila</name>
    <dbReference type="NCBI Taxonomy" id="427369"/>
    <lineage>
        <taxon>Bacteria</taxon>
        <taxon>Bacillati</taxon>
        <taxon>Actinomycetota</taxon>
        <taxon>Actinomycetes</taxon>
        <taxon>Streptosporangiales</taxon>
        <taxon>Nocardiopsidaceae</taxon>
        <taxon>Streptomonospora</taxon>
    </lineage>
</organism>
<reference evidence="10" key="1">
    <citation type="journal article" date="2019" name="Int. J. Syst. Evol. Microbiol.">
        <title>The Global Catalogue of Microorganisms (GCM) 10K type strain sequencing project: providing services to taxonomists for standard genome sequencing and annotation.</title>
        <authorList>
            <consortium name="The Broad Institute Genomics Platform"/>
            <consortium name="The Broad Institute Genome Sequencing Center for Infectious Disease"/>
            <person name="Wu L."/>
            <person name="Ma J."/>
        </authorList>
    </citation>
    <scope>NUCLEOTIDE SEQUENCE [LARGE SCALE GENOMIC DNA]</scope>
    <source>
        <strain evidence="10">JCM 18123</strain>
    </source>
</reference>
<dbReference type="RefSeq" id="WP_344140365.1">
    <property type="nucleotide sequence ID" value="NZ_BAABIK010000001.1"/>
</dbReference>
<dbReference type="InterPro" id="IPR051791">
    <property type="entry name" value="Pra-immunoreactive"/>
</dbReference>
<feature type="transmembrane region" description="Helical" evidence="7">
    <location>
        <begin position="100"/>
        <end position="121"/>
    </location>
</feature>
<feature type="region of interest" description="Disordered" evidence="6">
    <location>
        <begin position="1"/>
        <end position="36"/>
    </location>
</feature>
<name>A0ABP9G1R4_9ACTN</name>
<accession>A0ABP9G1R4</accession>
<evidence type="ECO:0000313" key="10">
    <source>
        <dbReference type="Proteomes" id="UP001499993"/>
    </source>
</evidence>
<keyword evidence="3 7" id="KW-0812">Transmembrane</keyword>
<evidence type="ECO:0000256" key="3">
    <source>
        <dbReference type="ARBA" id="ARBA00022692"/>
    </source>
</evidence>
<dbReference type="InterPro" id="IPR010432">
    <property type="entry name" value="RDD"/>
</dbReference>
<keyword evidence="5 7" id="KW-0472">Membrane</keyword>
<evidence type="ECO:0000256" key="2">
    <source>
        <dbReference type="ARBA" id="ARBA00022475"/>
    </source>
</evidence>
<feature type="region of interest" description="Disordered" evidence="6">
    <location>
        <begin position="208"/>
        <end position="232"/>
    </location>
</feature>
<keyword evidence="10" id="KW-1185">Reference proteome</keyword>
<dbReference type="Pfam" id="PF06271">
    <property type="entry name" value="RDD"/>
    <property type="match status" value="1"/>
</dbReference>
<comment type="caution">
    <text evidence="9">The sequence shown here is derived from an EMBL/GenBank/DDBJ whole genome shotgun (WGS) entry which is preliminary data.</text>
</comment>
<protein>
    <recommendedName>
        <fullName evidence="8">RDD domain-containing protein</fullName>
    </recommendedName>
</protein>
<gene>
    <name evidence="9" type="ORF">GCM10023224_00290</name>
</gene>
<sequence>MSDPYGPPPYPPGYGPSGHYPGAAPPPPPPPGPYAASAPYSHGPAAPVHPPPASWPARAVAYLIDGFIASVIFLVLFYGAMGLGLWLFDPDSGGSGEAAMIVTMLVMLPLAAFASFCYTWIPHARSGRTLGKRAAGVKVILMKTGQPPSLGLSAGRQLVAVALASVTCVGTLLDLLWPLWDEPYRQAVHDKAVGTRVIRVRGEGAGPYPVHPQAARPHPGAMPAPPGTGGWY</sequence>
<feature type="transmembrane region" description="Helical" evidence="7">
    <location>
        <begin position="59"/>
        <end position="88"/>
    </location>
</feature>
<proteinExistence type="predicted"/>
<feature type="compositionally biased region" description="Pro residues" evidence="6">
    <location>
        <begin position="1"/>
        <end position="14"/>
    </location>
</feature>
<feature type="domain" description="RDD" evidence="8">
    <location>
        <begin position="53"/>
        <end position="193"/>
    </location>
</feature>
<evidence type="ECO:0000313" key="9">
    <source>
        <dbReference type="EMBL" id="GAA4925674.1"/>
    </source>
</evidence>
<evidence type="ECO:0000256" key="4">
    <source>
        <dbReference type="ARBA" id="ARBA00022989"/>
    </source>
</evidence>
<dbReference type="Proteomes" id="UP001499993">
    <property type="component" value="Unassembled WGS sequence"/>
</dbReference>
<keyword evidence="4 7" id="KW-1133">Transmembrane helix</keyword>
<evidence type="ECO:0000256" key="6">
    <source>
        <dbReference type="SAM" id="MobiDB-lite"/>
    </source>
</evidence>
<evidence type="ECO:0000259" key="8">
    <source>
        <dbReference type="Pfam" id="PF06271"/>
    </source>
</evidence>
<keyword evidence="2" id="KW-1003">Cell membrane</keyword>
<dbReference type="EMBL" id="BAABIK010000001">
    <property type="protein sequence ID" value="GAA4925674.1"/>
    <property type="molecule type" value="Genomic_DNA"/>
</dbReference>
<evidence type="ECO:0000256" key="7">
    <source>
        <dbReference type="SAM" id="Phobius"/>
    </source>
</evidence>
<dbReference type="PANTHER" id="PTHR36115">
    <property type="entry name" value="PROLINE-RICH ANTIGEN HOMOLOG-RELATED"/>
    <property type="match status" value="1"/>
</dbReference>
<feature type="compositionally biased region" description="Pro residues" evidence="6">
    <location>
        <begin position="23"/>
        <end position="33"/>
    </location>
</feature>
<feature type="transmembrane region" description="Helical" evidence="7">
    <location>
        <begin position="158"/>
        <end position="177"/>
    </location>
</feature>